<name>A0A8H6ZBK5_9AGAR</name>
<evidence type="ECO:0000313" key="1">
    <source>
        <dbReference type="EMBL" id="KAF7374612.1"/>
    </source>
</evidence>
<accession>A0A8H6ZBK5</accession>
<dbReference type="Proteomes" id="UP000623467">
    <property type="component" value="Unassembled WGS sequence"/>
</dbReference>
<comment type="caution">
    <text evidence="1">The sequence shown here is derived from an EMBL/GenBank/DDBJ whole genome shotgun (WGS) entry which is preliminary data.</text>
</comment>
<dbReference type="SUPFAM" id="SSF52047">
    <property type="entry name" value="RNI-like"/>
    <property type="match status" value="1"/>
</dbReference>
<evidence type="ECO:0000313" key="2">
    <source>
        <dbReference type="Proteomes" id="UP000623467"/>
    </source>
</evidence>
<dbReference type="AlphaFoldDB" id="A0A8H6ZBK5"/>
<dbReference type="OrthoDB" id="2788229at2759"/>
<evidence type="ECO:0008006" key="3">
    <source>
        <dbReference type="Google" id="ProtNLM"/>
    </source>
</evidence>
<sequence length="387" mass="44226">MEPDSLAHSLFAIPELLDHTIDILSESLVDLHSCALVSKSWVPRAQFHIFEKIILWRFDSVSDDMKLLRRLMKILEVSPHLAHFIRHLSISLNIDLLEGIVGMTLPRLEELYVECTFYQYRGLDDMTTRFHVQSLLRRPTVRSVELYGAFTSISVIRAYFDNCTHIQRLGLISAHVVGTENMEDLEASNPNPALGASKIQLSHITFPARSSEELDAWIVGPHCPFGFQRLRSVHIPEPRWRLFRSLLAPGLGSIEYLKLLNLDDRGDRVLDLSGFTNLKQLDVHVGASLPLPNLIAALQSLPPNNSLQTMGLLQHFVFAGDEKVFKDFDTIIPTLDAMHSLRRVEIYIRRGLRSELDVECFRSYFPTLASKGYLFIHSYDLYGLEYR</sequence>
<keyword evidence="2" id="KW-1185">Reference proteome</keyword>
<gene>
    <name evidence="1" type="ORF">MSAN_00345800</name>
</gene>
<organism evidence="1 2">
    <name type="scientific">Mycena sanguinolenta</name>
    <dbReference type="NCBI Taxonomy" id="230812"/>
    <lineage>
        <taxon>Eukaryota</taxon>
        <taxon>Fungi</taxon>
        <taxon>Dikarya</taxon>
        <taxon>Basidiomycota</taxon>
        <taxon>Agaricomycotina</taxon>
        <taxon>Agaricomycetes</taxon>
        <taxon>Agaricomycetidae</taxon>
        <taxon>Agaricales</taxon>
        <taxon>Marasmiineae</taxon>
        <taxon>Mycenaceae</taxon>
        <taxon>Mycena</taxon>
    </lineage>
</organism>
<dbReference type="EMBL" id="JACAZH010000002">
    <property type="protein sequence ID" value="KAF7374612.1"/>
    <property type="molecule type" value="Genomic_DNA"/>
</dbReference>
<protein>
    <recommendedName>
        <fullName evidence="3">F-box domain-containing protein</fullName>
    </recommendedName>
</protein>
<reference evidence="1" key="1">
    <citation type="submission" date="2020-05" db="EMBL/GenBank/DDBJ databases">
        <title>Mycena genomes resolve the evolution of fungal bioluminescence.</title>
        <authorList>
            <person name="Tsai I.J."/>
        </authorList>
    </citation>
    <scope>NUCLEOTIDE SEQUENCE</scope>
    <source>
        <strain evidence="1">160909Yilan</strain>
    </source>
</reference>
<proteinExistence type="predicted"/>